<feature type="transmembrane region" description="Helical" evidence="1">
    <location>
        <begin position="166"/>
        <end position="185"/>
    </location>
</feature>
<evidence type="ECO:0000256" key="1">
    <source>
        <dbReference type="SAM" id="Phobius"/>
    </source>
</evidence>
<sequence>MKAIIKRNLKNYLKNPIFWTGLIVVLISMYQTLAPYLSIHYVKPDETFRKVKMASDGDVMEGCIPATPDKERELWEKEIVKILQDTENGFGMSEAEAEAVISEMKQMEITEACQYLKTEYHFNGANYVYEDVSWYQGSPEEVNRYIRENLEKHPFSYYFGRKFTDFASLHMAFFATVLLAFLFFQDMRKNTYELLHTKPMTAFQYIAGKISSGFLIMTTALVIMNIVFIILCYATAVKSGFAMNILDFVQNSILYVLPNILMICCVYAVTALLFKNPLPAVPALVLYIIYSNMLTWDSKGQCHAKPFSIMVRFPGNFFETGLPYRVYLNQLLLVAASILLMFIAVWMWKRRRVH</sequence>
<keyword evidence="1" id="KW-1133">Transmembrane helix</keyword>
<accession>A0A414I8W3</accession>
<protein>
    <submittedName>
        <fullName evidence="2">ABC transporter permease</fullName>
    </submittedName>
</protein>
<comment type="caution">
    <text evidence="2">The sequence shown here is derived from an EMBL/GenBank/DDBJ whole genome shotgun (WGS) entry which is preliminary data.</text>
</comment>
<dbReference type="Proteomes" id="UP000284644">
    <property type="component" value="Unassembled WGS sequence"/>
</dbReference>
<keyword evidence="1" id="KW-0472">Membrane</keyword>
<reference evidence="2 3" key="1">
    <citation type="submission" date="2018-08" db="EMBL/GenBank/DDBJ databases">
        <title>A genome reference for cultivated species of the human gut microbiota.</title>
        <authorList>
            <person name="Zou Y."/>
            <person name="Xue W."/>
            <person name="Luo G."/>
        </authorList>
    </citation>
    <scope>NUCLEOTIDE SEQUENCE [LARGE SCALE GENOMIC DNA]</scope>
    <source>
        <strain evidence="2 3">AM29-25AC</strain>
    </source>
</reference>
<evidence type="ECO:0000313" key="3">
    <source>
        <dbReference type="Proteomes" id="UP000284644"/>
    </source>
</evidence>
<name>A0A414I8W3_9FIRM</name>
<dbReference type="RefSeq" id="WP_118045249.1">
    <property type="nucleotide sequence ID" value="NZ_QSJW01000004.1"/>
</dbReference>
<feature type="transmembrane region" description="Helical" evidence="1">
    <location>
        <begin position="205"/>
        <end position="233"/>
    </location>
</feature>
<dbReference type="AlphaFoldDB" id="A0A414I8W3"/>
<evidence type="ECO:0000313" key="2">
    <source>
        <dbReference type="EMBL" id="RHE13211.1"/>
    </source>
</evidence>
<feature type="transmembrane region" description="Helical" evidence="1">
    <location>
        <begin position="327"/>
        <end position="348"/>
    </location>
</feature>
<feature type="transmembrane region" description="Helical" evidence="1">
    <location>
        <begin position="17"/>
        <end position="42"/>
    </location>
</feature>
<keyword evidence="1" id="KW-0812">Transmembrane</keyword>
<dbReference type="Pfam" id="PF12679">
    <property type="entry name" value="ABC2_membrane_2"/>
    <property type="match status" value="1"/>
</dbReference>
<dbReference type="EMBL" id="QSJW01000004">
    <property type="protein sequence ID" value="RHE13211.1"/>
    <property type="molecule type" value="Genomic_DNA"/>
</dbReference>
<feature type="transmembrane region" description="Helical" evidence="1">
    <location>
        <begin position="253"/>
        <end position="274"/>
    </location>
</feature>
<organism evidence="2 3">
    <name type="scientific">Blautia obeum</name>
    <dbReference type="NCBI Taxonomy" id="40520"/>
    <lineage>
        <taxon>Bacteria</taxon>
        <taxon>Bacillati</taxon>
        <taxon>Bacillota</taxon>
        <taxon>Clostridia</taxon>
        <taxon>Lachnospirales</taxon>
        <taxon>Lachnospiraceae</taxon>
        <taxon>Blautia</taxon>
    </lineage>
</organism>
<gene>
    <name evidence="2" type="ORF">DW767_07615</name>
</gene>
<proteinExistence type="predicted"/>